<dbReference type="Proteomes" id="UP000886501">
    <property type="component" value="Unassembled WGS sequence"/>
</dbReference>
<organism evidence="1 2">
    <name type="scientific">Thelephora ganbajun</name>
    <name type="common">Ganba fungus</name>
    <dbReference type="NCBI Taxonomy" id="370292"/>
    <lineage>
        <taxon>Eukaryota</taxon>
        <taxon>Fungi</taxon>
        <taxon>Dikarya</taxon>
        <taxon>Basidiomycota</taxon>
        <taxon>Agaricomycotina</taxon>
        <taxon>Agaricomycetes</taxon>
        <taxon>Thelephorales</taxon>
        <taxon>Thelephoraceae</taxon>
        <taxon>Thelephora</taxon>
    </lineage>
</organism>
<proteinExistence type="predicted"/>
<keyword evidence="2" id="KW-1185">Reference proteome</keyword>
<evidence type="ECO:0000313" key="1">
    <source>
        <dbReference type="EMBL" id="KAF9653799.1"/>
    </source>
</evidence>
<name>A0ACB6ZWJ3_THEGA</name>
<evidence type="ECO:0000313" key="2">
    <source>
        <dbReference type="Proteomes" id="UP000886501"/>
    </source>
</evidence>
<comment type="caution">
    <text evidence="1">The sequence shown here is derived from an EMBL/GenBank/DDBJ whole genome shotgun (WGS) entry which is preliminary data.</text>
</comment>
<sequence length="194" mass="21338">MATPPIQHAARSQNPSEIASLHGEKAKTPIIAGSVSGACVLLAWTIGFIVFFVRRRRQIRRAKEAGFKSHRDIIDFVPIPNAMTFIIPPDPALVGSRKSHDNHIRDLEQQGQLQKSPVSETHLRGTDQPERETTPSPEGPSRTNSTTNSTPRITTMGPSTVDLSTVESNYPMLDSSSRLPLTPISRKTPADREK</sequence>
<accession>A0ACB6ZWJ3</accession>
<reference evidence="1" key="2">
    <citation type="journal article" date="2020" name="Nat. Commun.">
        <title>Large-scale genome sequencing of mycorrhizal fungi provides insights into the early evolution of symbiotic traits.</title>
        <authorList>
            <person name="Miyauchi S."/>
            <person name="Kiss E."/>
            <person name="Kuo A."/>
            <person name="Drula E."/>
            <person name="Kohler A."/>
            <person name="Sanchez-Garcia M."/>
            <person name="Morin E."/>
            <person name="Andreopoulos B."/>
            <person name="Barry K.W."/>
            <person name="Bonito G."/>
            <person name="Buee M."/>
            <person name="Carver A."/>
            <person name="Chen C."/>
            <person name="Cichocki N."/>
            <person name="Clum A."/>
            <person name="Culley D."/>
            <person name="Crous P.W."/>
            <person name="Fauchery L."/>
            <person name="Girlanda M."/>
            <person name="Hayes R.D."/>
            <person name="Keri Z."/>
            <person name="LaButti K."/>
            <person name="Lipzen A."/>
            <person name="Lombard V."/>
            <person name="Magnuson J."/>
            <person name="Maillard F."/>
            <person name="Murat C."/>
            <person name="Nolan M."/>
            <person name="Ohm R.A."/>
            <person name="Pangilinan J."/>
            <person name="Pereira M.F."/>
            <person name="Perotto S."/>
            <person name="Peter M."/>
            <person name="Pfister S."/>
            <person name="Riley R."/>
            <person name="Sitrit Y."/>
            <person name="Stielow J.B."/>
            <person name="Szollosi G."/>
            <person name="Zifcakova L."/>
            <person name="Stursova M."/>
            <person name="Spatafora J.W."/>
            <person name="Tedersoo L."/>
            <person name="Vaario L.M."/>
            <person name="Yamada A."/>
            <person name="Yan M."/>
            <person name="Wang P."/>
            <person name="Xu J."/>
            <person name="Bruns T."/>
            <person name="Baldrian P."/>
            <person name="Vilgalys R."/>
            <person name="Dunand C."/>
            <person name="Henrissat B."/>
            <person name="Grigoriev I.V."/>
            <person name="Hibbett D."/>
            <person name="Nagy L.G."/>
            <person name="Martin F.M."/>
        </authorList>
    </citation>
    <scope>NUCLEOTIDE SEQUENCE</scope>
    <source>
        <strain evidence="1">P2</strain>
    </source>
</reference>
<reference evidence="1" key="1">
    <citation type="submission" date="2019-10" db="EMBL/GenBank/DDBJ databases">
        <authorList>
            <consortium name="DOE Joint Genome Institute"/>
            <person name="Kuo A."/>
            <person name="Miyauchi S."/>
            <person name="Kiss E."/>
            <person name="Drula E."/>
            <person name="Kohler A."/>
            <person name="Sanchez-Garcia M."/>
            <person name="Andreopoulos B."/>
            <person name="Barry K.W."/>
            <person name="Bonito G."/>
            <person name="Buee M."/>
            <person name="Carver A."/>
            <person name="Chen C."/>
            <person name="Cichocki N."/>
            <person name="Clum A."/>
            <person name="Culley D."/>
            <person name="Crous P.W."/>
            <person name="Fauchery L."/>
            <person name="Girlanda M."/>
            <person name="Hayes R."/>
            <person name="Keri Z."/>
            <person name="Labutti K."/>
            <person name="Lipzen A."/>
            <person name="Lombard V."/>
            <person name="Magnuson J."/>
            <person name="Maillard F."/>
            <person name="Morin E."/>
            <person name="Murat C."/>
            <person name="Nolan M."/>
            <person name="Ohm R."/>
            <person name="Pangilinan J."/>
            <person name="Pereira M."/>
            <person name="Perotto S."/>
            <person name="Peter M."/>
            <person name="Riley R."/>
            <person name="Sitrit Y."/>
            <person name="Stielow B."/>
            <person name="Szollosi G."/>
            <person name="Zifcakova L."/>
            <person name="Stursova M."/>
            <person name="Spatafora J.W."/>
            <person name="Tedersoo L."/>
            <person name="Vaario L.-M."/>
            <person name="Yamada A."/>
            <person name="Yan M."/>
            <person name="Wang P."/>
            <person name="Xu J."/>
            <person name="Bruns T."/>
            <person name="Baldrian P."/>
            <person name="Vilgalys R."/>
            <person name="Henrissat B."/>
            <person name="Grigoriev I.V."/>
            <person name="Hibbett D."/>
            <person name="Nagy L.G."/>
            <person name="Martin F.M."/>
        </authorList>
    </citation>
    <scope>NUCLEOTIDE SEQUENCE</scope>
    <source>
        <strain evidence="1">P2</strain>
    </source>
</reference>
<gene>
    <name evidence="1" type="ORF">BDM02DRAFT_3182254</name>
</gene>
<dbReference type="EMBL" id="MU117962">
    <property type="protein sequence ID" value="KAF9653799.1"/>
    <property type="molecule type" value="Genomic_DNA"/>
</dbReference>
<protein>
    <submittedName>
        <fullName evidence="1">Uncharacterized protein</fullName>
    </submittedName>
</protein>